<sequence>MAYYDRRYDSSITDSFTLSPLPYPVILILLMVFFFLGISWYLTYEDFIEAVEEQFSWVLFVVPLVLILLIQWLSSMESFDGFLGFFYPNHRNQRTNYGYSNEGGSSPWGVAALVVLVLILASYHSTFKDMWKP</sequence>
<evidence type="ECO:0008006" key="4">
    <source>
        <dbReference type="Google" id="ProtNLM"/>
    </source>
</evidence>
<evidence type="ECO:0000313" key="2">
    <source>
        <dbReference type="EMBL" id="KAF3324828.1"/>
    </source>
</evidence>
<keyword evidence="3" id="KW-1185">Reference proteome</keyword>
<dbReference type="AlphaFoldDB" id="A0A833QK61"/>
<accession>A0A833QK61</accession>
<gene>
    <name evidence="2" type="ORF">FCM35_KLT10985</name>
</gene>
<keyword evidence="1" id="KW-0472">Membrane</keyword>
<dbReference type="PANTHER" id="PTHR33306:SF7">
    <property type="entry name" value="EXPRESSED PROTEIN"/>
    <property type="match status" value="1"/>
</dbReference>
<organism evidence="2 3">
    <name type="scientific">Carex littledalei</name>
    <dbReference type="NCBI Taxonomy" id="544730"/>
    <lineage>
        <taxon>Eukaryota</taxon>
        <taxon>Viridiplantae</taxon>
        <taxon>Streptophyta</taxon>
        <taxon>Embryophyta</taxon>
        <taxon>Tracheophyta</taxon>
        <taxon>Spermatophyta</taxon>
        <taxon>Magnoliopsida</taxon>
        <taxon>Liliopsida</taxon>
        <taxon>Poales</taxon>
        <taxon>Cyperaceae</taxon>
        <taxon>Cyperoideae</taxon>
        <taxon>Cariceae</taxon>
        <taxon>Carex</taxon>
        <taxon>Carex subgen. Euthyceras</taxon>
    </lineage>
</organism>
<evidence type="ECO:0000313" key="3">
    <source>
        <dbReference type="Proteomes" id="UP000623129"/>
    </source>
</evidence>
<feature type="transmembrane region" description="Helical" evidence="1">
    <location>
        <begin position="55"/>
        <end position="73"/>
    </location>
</feature>
<proteinExistence type="predicted"/>
<protein>
    <recommendedName>
        <fullName evidence="4">Transmembrane protein</fullName>
    </recommendedName>
</protein>
<feature type="transmembrane region" description="Helical" evidence="1">
    <location>
        <begin position="20"/>
        <end position="43"/>
    </location>
</feature>
<dbReference type="OrthoDB" id="1921056at2759"/>
<keyword evidence="1" id="KW-0812">Transmembrane</keyword>
<keyword evidence="1" id="KW-1133">Transmembrane helix</keyword>
<evidence type="ECO:0000256" key="1">
    <source>
        <dbReference type="SAM" id="Phobius"/>
    </source>
</evidence>
<dbReference type="EMBL" id="SWLB01000021">
    <property type="protein sequence ID" value="KAF3324828.1"/>
    <property type="molecule type" value="Genomic_DNA"/>
</dbReference>
<feature type="transmembrane region" description="Helical" evidence="1">
    <location>
        <begin position="108"/>
        <end position="127"/>
    </location>
</feature>
<name>A0A833QK61_9POAL</name>
<dbReference type="Proteomes" id="UP000623129">
    <property type="component" value="Unassembled WGS sequence"/>
</dbReference>
<comment type="caution">
    <text evidence="2">The sequence shown here is derived from an EMBL/GenBank/DDBJ whole genome shotgun (WGS) entry which is preliminary data.</text>
</comment>
<reference evidence="2" key="1">
    <citation type="submission" date="2020-01" db="EMBL/GenBank/DDBJ databases">
        <title>Genome sequence of Kobresia littledalei, the first chromosome-level genome in the family Cyperaceae.</title>
        <authorList>
            <person name="Qu G."/>
        </authorList>
    </citation>
    <scope>NUCLEOTIDE SEQUENCE</scope>
    <source>
        <strain evidence="2">C.B.Clarke</strain>
        <tissue evidence="2">Leaf</tissue>
    </source>
</reference>
<dbReference type="PANTHER" id="PTHR33306">
    <property type="entry name" value="EXPRESSED PROTEIN-RELATED-RELATED"/>
    <property type="match status" value="1"/>
</dbReference>